<name>A0A518G5E9_9BACT</name>
<gene>
    <name evidence="1" type="ORF">Q31a_21210</name>
</gene>
<organism evidence="1 2">
    <name type="scientific">Aureliella helgolandensis</name>
    <dbReference type="NCBI Taxonomy" id="2527968"/>
    <lineage>
        <taxon>Bacteria</taxon>
        <taxon>Pseudomonadati</taxon>
        <taxon>Planctomycetota</taxon>
        <taxon>Planctomycetia</taxon>
        <taxon>Pirellulales</taxon>
        <taxon>Pirellulaceae</taxon>
        <taxon>Aureliella</taxon>
    </lineage>
</organism>
<accession>A0A518G5E9</accession>
<sequence length="96" mass="10981">MTKYVRHSLIAMGANGERAARRTSPKNQKLTRFTVLFAKTGLDHQALSQPCSERETGCPDLFPLPLRQDFPHQVLVTLSTARYLQPTHLRFLKFDL</sequence>
<evidence type="ECO:0000313" key="2">
    <source>
        <dbReference type="Proteomes" id="UP000318017"/>
    </source>
</evidence>
<reference evidence="1 2" key="1">
    <citation type="submission" date="2019-02" db="EMBL/GenBank/DDBJ databases">
        <title>Deep-cultivation of Planctomycetes and their phenomic and genomic characterization uncovers novel biology.</title>
        <authorList>
            <person name="Wiegand S."/>
            <person name="Jogler M."/>
            <person name="Boedeker C."/>
            <person name="Pinto D."/>
            <person name="Vollmers J."/>
            <person name="Rivas-Marin E."/>
            <person name="Kohn T."/>
            <person name="Peeters S.H."/>
            <person name="Heuer A."/>
            <person name="Rast P."/>
            <person name="Oberbeckmann S."/>
            <person name="Bunk B."/>
            <person name="Jeske O."/>
            <person name="Meyerdierks A."/>
            <person name="Storesund J.E."/>
            <person name="Kallscheuer N."/>
            <person name="Luecker S."/>
            <person name="Lage O.M."/>
            <person name="Pohl T."/>
            <person name="Merkel B.J."/>
            <person name="Hornburger P."/>
            <person name="Mueller R.-W."/>
            <person name="Bruemmer F."/>
            <person name="Labrenz M."/>
            <person name="Spormann A.M."/>
            <person name="Op den Camp H."/>
            <person name="Overmann J."/>
            <person name="Amann R."/>
            <person name="Jetten M.S.M."/>
            <person name="Mascher T."/>
            <person name="Medema M.H."/>
            <person name="Devos D.P."/>
            <person name="Kaster A.-K."/>
            <person name="Ovreas L."/>
            <person name="Rohde M."/>
            <person name="Galperin M.Y."/>
            <person name="Jogler C."/>
        </authorList>
    </citation>
    <scope>NUCLEOTIDE SEQUENCE [LARGE SCALE GENOMIC DNA]</scope>
    <source>
        <strain evidence="1 2">Q31a</strain>
    </source>
</reference>
<evidence type="ECO:0000313" key="1">
    <source>
        <dbReference type="EMBL" id="QDV23816.1"/>
    </source>
</evidence>
<dbReference type="AlphaFoldDB" id="A0A518G5E9"/>
<dbReference type="KEGG" id="ahel:Q31a_21210"/>
<proteinExistence type="predicted"/>
<keyword evidence="2" id="KW-1185">Reference proteome</keyword>
<protein>
    <submittedName>
        <fullName evidence="1">Uncharacterized protein</fullName>
    </submittedName>
</protein>
<dbReference type="Proteomes" id="UP000318017">
    <property type="component" value="Chromosome"/>
</dbReference>
<dbReference type="EMBL" id="CP036298">
    <property type="protein sequence ID" value="QDV23816.1"/>
    <property type="molecule type" value="Genomic_DNA"/>
</dbReference>